<comment type="similarity">
    <text evidence="2">Belongs to the SLC35F solute transporter family.</text>
</comment>
<evidence type="ECO:0000256" key="6">
    <source>
        <dbReference type="ARBA" id="ARBA00023136"/>
    </source>
</evidence>
<feature type="transmembrane region" description="Helical" evidence="8">
    <location>
        <begin position="172"/>
        <end position="190"/>
    </location>
</feature>
<dbReference type="PANTHER" id="PTHR14233">
    <property type="entry name" value="DUF914-RELATED"/>
    <property type="match status" value="1"/>
</dbReference>
<feature type="transmembrane region" description="Helical" evidence="8">
    <location>
        <begin position="210"/>
        <end position="229"/>
    </location>
</feature>
<evidence type="ECO:0008006" key="11">
    <source>
        <dbReference type="Google" id="ProtNLM"/>
    </source>
</evidence>
<feature type="transmembrane region" description="Helical" evidence="8">
    <location>
        <begin position="83"/>
        <end position="100"/>
    </location>
</feature>
<feature type="transmembrane region" description="Helical" evidence="8">
    <location>
        <begin position="146"/>
        <end position="165"/>
    </location>
</feature>
<comment type="function">
    <text evidence="7">Putative solute transporter.</text>
</comment>
<feature type="transmembrane region" description="Helical" evidence="8">
    <location>
        <begin position="330"/>
        <end position="348"/>
    </location>
</feature>
<keyword evidence="3" id="KW-0813">Transport</keyword>
<comment type="caution">
    <text evidence="9">The sequence shown here is derived from an EMBL/GenBank/DDBJ whole genome shotgun (WGS) entry which is preliminary data.</text>
</comment>
<evidence type="ECO:0000256" key="2">
    <source>
        <dbReference type="ARBA" id="ARBA00007863"/>
    </source>
</evidence>
<dbReference type="GO" id="GO:0016020">
    <property type="term" value="C:membrane"/>
    <property type="evidence" value="ECO:0007669"/>
    <property type="project" value="UniProtKB-SubCell"/>
</dbReference>
<evidence type="ECO:0000256" key="5">
    <source>
        <dbReference type="ARBA" id="ARBA00022989"/>
    </source>
</evidence>
<evidence type="ECO:0000256" key="1">
    <source>
        <dbReference type="ARBA" id="ARBA00004141"/>
    </source>
</evidence>
<feature type="transmembrane region" description="Helical" evidence="8">
    <location>
        <begin position="279"/>
        <end position="297"/>
    </location>
</feature>
<evidence type="ECO:0000313" key="10">
    <source>
        <dbReference type="Proteomes" id="UP001519460"/>
    </source>
</evidence>
<dbReference type="SUPFAM" id="SSF103481">
    <property type="entry name" value="Multidrug resistance efflux transporter EmrE"/>
    <property type="match status" value="2"/>
</dbReference>
<organism evidence="9 10">
    <name type="scientific">Batillaria attramentaria</name>
    <dbReference type="NCBI Taxonomy" id="370345"/>
    <lineage>
        <taxon>Eukaryota</taxon>
        <taxon>Metazoa</taxon>
        <taxon>Spiralia</taxon>
        <taxon>Lophotrochozoa</taxon>
        <taxon>Mollusca</taxon>
        <taxon>Gastropoda</taxon>
        <taxon>Caenogastropoda</taxon>
        <taxon>Sorbeoconcha</taxon>
        <taxon>Cerithioidea</taxon>
        <taxon>Batillariidae</taxon>
        <taxon>Batillaria</taxon>
    </lineage>
</organism>
<evidence type="ECO:0000256" key="3">
    <source>
        <dbReference type="ARBA" id="ARBA00022448"/>
    </source>
</evidence>
<name>A0ABD0JNR0_9CAEN</name>
<dbReference type="Pfam" id="PF06027">
    <property type="entry name" value="SLC35F"/>
    <property type="match status" value="1"/>
</dbReference>
<reference evidence="9 10" key="1">
    <citation type="journal article" date="2023" name="Sci. Data">
        <title>Genome assembly of the Korean intertidal mud-creeper Batillaria attramentaria.</title>
        <authorList>
            <person name="Patra A.K."/>
            <person name="Ho P.T."/>
            <person name="Jun S."/>
            <person name="Lee S.J."/>
            <person name="Kim Y."/>
            <person name="Won Y.J."/>
        </authorList>
    </citation>
    <scope>NUCLEOTIDE SEQUENCE [LARGE SCALE GENOMIC DNA]</scope>
    <source>
        <strain evidence="9">Wonlab-2016</strain>
    </source>
</reference>
<keyword evidence="10" id="KW-1185">Reference proteome</keyword>
<dbReference type="InterPro" id="IPR037185">
    <property type="entry name" value="EmrE-like"/>
</dbReference>
<keyword evidence="6 8" id="KW-0472">Membrane</keyword>
<dbReference type="EMBL" id="JACVVK020000377">
    <property type="protein sequence ID" value="KAK7476371.1"/>
    <property type="molecule type" value="Genomic_DNA"/>
</dbReference>
<keyword evidence="5 8" id="KW-1133">Transmembrane helix</keyword>
<feature type="transmembrane region" description="Helical" evidence="8">
    <location>
        <begin position="241"/>
        <end position="259"/>
    </location>
</feature>
<dbReference type="Proteomes" id="UP001519460">
    <property type="component" value="Unassembled WGS sequence"/>
</dbReference>
<dbReference type="InterPro" id="IPR052221">
    <property type="entry name" value="SLC35F_Transporter"/>
</dbReference>
<evidence type="ECO:0000256" key="4">
    <source>
        <dbReference type="ARBA" id="ARBA00022692"/>
    </source>
</evidence>
<dbReference type="PANTHER" id="PTHR14233:SF4">
    <property type="entry name" value="SOLUTE CARRIER FAMILY 35 MEMBER F2"/>
    <property type="match status" value="1"/>
</dbReference>
<dbReference type="AlphaFoldDB" id="A0ABD0JNR0"/>
<sequence>MSTYEHIGPDSDDEEAFPIQHQSCESKTWQWKGWLLKLGTVIGSREFLRSFALGQLVSLWLCGTAVFSGLLQEQGVHTPTAQSFLNYALLCLVFAVMLACRQEEEGRHLGIILRQDGWKYAILALIDVEANYLVVKAYSYTTITSVQLLDCFSILVVVVLSWRLLKAQYTWLHLVGVGVSILGLVGLVLADVLSGRNDVAAADNGSNQGLGDLLVVIGASLYGVSNVAQEFIVKNFPRSDFLGMIGLFGSLISGVQFIILERDEVAKLDFSSYKIWLPWLGYVVCLFLIYTCMTVAIQQTSATTLNISILSADFYALLFGLVIFHYQFHVLYIIAFLLVILGIVLYSVRPVGEMEMQEQPGIQQTTNR</sequence>
<feature type="transmembrane region" description="Helical" evidence="8">
    <location>
        <begin position="51"/>
        <end position="71"/>
    </location>
</feature>
<evidence type="ECO:0000256" key="8">
    <source>
        <dbReference type="SAM" id="Phobius"/>
    </source>
</evidence>
<proteinExistence type="inferred from homology"/>
<feature type="transmembrane region" description="Helical" evidence="8">
    <location>
        <begin position="304"/>
        <end position="324"/>
    </location>
</feature>
<keyword evidence="4 8" id="KW-0812">Transmembrane</keyword>
<dbReference type="InterPro" id="IPR009262">
    <property type="entry name" value="SLC35_F1/F2/F6"/>
</dbReference>
<protein>
    <recommendedName>
        <fullName evidence="11">Solute carrier family 35 member F1</fullName>
    </recommendedName>
</protein>
<accession>A0ABD0JNR0</accession>
<evidence type="ECO:0000256" key="7">
    <source>
        <dbReference type="ARBA" id="ARBA00037727"/>
    </source>
</evidence>
<comment type="subcellular location">
    <subcellularLocation>
        <location evidence="1">Membrane</location>
        <topology evidence="1">Multi-pass membrane protein</topology>
    </subcellularLocation>
</comment>
<gene>
    <name evidence="9" type="ORF">BaRGS_00032371</name>
</gene>
<evidence type="ECO:0000313" key="9">
    <source>
        <dbReference type="EMBL" id="KAK7476371.1"/>
    </source>
</evidence>